<dbReference type="NCBIfam" id="NF009251">
    <property type="entry name" value="PRK12607.1"/>
    <property type="match status" value="1"/>
</dbReference>
<keyword evidence="11" id="KW-1185">Reference proteome</keyword>
<evidence type="ECO:0000256" key="5">
    <source>
        <dbReference type="ARBA" id="ARBA00022755"/>
    </source>
</evidence>
<comment type="caution">
    <text evidence="10">The sequence shown here is derived from an EMBL/GenBank/DDBJ whole genome shotgun (WGS) entry which is preliminary data.</text>
</comment>
<dbReference type="Proteomes" id="UP000054729">
    <property type="component" value="Unassembled WGS sequence"/>
</dbReference>
<dbReference type="PATRIC" id="fig|66969.6.peg.3488"/>
<reference evidence="10 11" key="1">
    <citation type="submission" date="2015-11" db="EMBL/GenBank/DDBJ databases">
        <title>Genomic analysis of 38 Legionella species identifies large and diverse effector repertoires.</title>
        <authorList>
            <person name="Burstein D."/>
            <person name="Amaro F."/>
            <person name="Zusman T."/>
            <person name="Lifshitz Z."/>
            <person name="Cohen O."/>
            <person name="Gilbert J.A."/>
            <person name="Pupko T."/>
            <person name="Shuman H.A."/>
            <person name="Segal G."/>
        </authorList>
    </citation>
    <scope>NUCLEOTIDE SEQUENCE [LARGE SCALE GENOMIC DNA]</scope>
    <source>
        <strain evidence="10 11">ATCC 51914</strain>
    </source>
</reference>
<dbReference type="GO" id="GO:0006189">
    <property type="term" value="P:'de novo' IMP biosynthetic process"/>
    <property type="evidence" value="ECO:0007669"/>
    <property type="project" value="UniProtKB-UniRule"/>
</dbReference>
<protein>
    <recommendedName>
        <fullName evidence="8">Phosphoribosylaminoimidazole-succinocarboxamide synthase</fullName>
        <ecNumber evidence="8">6.3.2.6</ecNumber>
    </recommendedName>
    <alternativeName>
        <fullName evidence="8">SAICAR synthetase</fullName>
    </alternativeName>
</protein>
<comment type="similarity">
    <text evidence="2 8">Belongs to the SAICAR synthetase family.</text>
</comment>
<comment type="catalytic activity">
    <reaction evidence="7 8">
        <text>5-amino-1-(5-phospho-D-ribosyl)imidazole-4-carboxylate + L-aspartate + ATP = (2S)-2-[5-amino-1-(5-phospho-beta-D-ribosyl)imidazole-4-carboxamido]succinate + ADP + phosphate + 2 H(+)</text>
        <dbReference type="Rhea" id="RHEA:22628"/>
        <dbReference type="ChEBI" id="CHEBI:15378"/>
        <dbReference type="ChEBI" id="CHEBI:29991"/>
        <dbReference type="ChEBI" id="CHEBI:30616"/>
        <dbReference type="ChEBI" id="CHEBI:43474"/>
        <dbReference type="ChEBI" id="CHEBI:58443"/>
        <dbReference type="ChEBI" id="CHEBI:77657"/>
        <dbReference type="ChEBI" id="CHEBI:456216"/>
        <dbReference type="EC" id="6.3.2.6"/>
    </reaction>
</comment>
<accession>A0A0W1A1K1</accession>
<comment type="pathway">
    <text evidence="1 8">Purine metabolism; IMP biosynthesis via de novo pathway; 5-amino-1-(5-phospho-D-ribosyl)imidazole-4-carboxamide from 5-amino-1-(5-phospho-D-ribosyl)imidazole-4-carboxylate: step 1/2.</text>
</comment>
<dbReference type="EMBL" id="LNZB01000060">
    <property type="protein sequence ID" value="KTD75158.1"/>
    <property type="molecule type" value="Genomic_DNA"/>
</dbReference>
<dbReference type="Pfam" id="PF01259">
    <property type="entry name" value="SAICAR_synt"/>
    <property type="match status" value="1"/>
</dbReference>
<evidence type="ECO:0000256" key="4">
    <source>
        <dbReference type="ARBA" id="ARBA00022741"/>
    </source>
</evidence>
<dbReference type="SUPFAM" id="SSF56104">
    <property type="entry name" value="SAICAR synthase-like"/>
    <property type="match status" value="1"/>
</dbReference>
<dbReference type="HAMAP" id="MF_00137">
    <property type="entry name" value="SAICAR_synth"/>
    <property type="match status" value="1"/>
</dbReference>
<dbReference type="FunFam" id="3.30.470.20:FF:000015">
    <property type="entry name" value="Phosphoribosylaminoimidazole-succinocarboxamide synthase"/>
    <property type="match status" value="1"/>
</dbReference>
<dbReference type="GO" id="GO:0004639">
    <property type="term" value="F:phosphoribosylaminoimidazolesuccinocarboxamide synthase activity"/>
    <property type="evidence" value="ECO:0007669"/>
    <property type="project" value="UniProtKB-UniRule"/>
</dbReference>
<dbReference type="OrthoDB" id="9801549at2"/>
<dbReference type="GO" id="GO:0005737">
    <property type="term" value="C:cytoplasm"/>
    <property type="evidence" value="ECO:0007669"/>
    <property type="project" value="TreeGrafter"/>
</dbReference>
<keyword evidence="6 8" id="KW-0067">ATP-binding</keyword>
<dbReference type="InterPro" id="IPR018236">
    <property type="entry name" value="SAICAR_synthetase_CS"/>
</dbReference>
<dbReference type="PROSITE" id="PS01057">
    <property type="entry name" value="SAICAR_SYNTHETASE_1"/>
    <property type="match status" value="1"/>
</dbReference>
<dbReference type="EC" id="6.3.2.6" evidence="8"/>
<evidence type="ECO:0000256" key="8">
    <source>
        <dbReference type="HAMAP-Rule" id="MF_00137"/>
    </source>
</evidence>
<feature type="domain" description="SAICAR synthetase/ADE2 N-terminal" evidence="9">
    <location>
        <begin position="34"/>
        <end position="280"/>
    </location>
</feature>
<dbReference type="UniPathway" id="UPA00074">
    <property type="reaction ID" value="UER00131"/>
</dbReference>
<proteinExistence type="inferred from homology"/>
<dbReference type="STRING" id="66969.Lwal_3199"/>
<gene>
    <name evidence="8" type="primary">purC</name>
    <name evidence="10" type="ORF">Lwal_3199</name>
</gene>
<name>A0A0W1A1K1_9GAMM</name>
<dbReference type="PROSITE" id="PS01058">
    <property type="entry name" value="SAICAR_SYNTHETASE_2"/>
    <property type="match status" value="1"/>
</dbReference>
<evidence type="ECO:0000256" key="7">
    <source>
        <dbReference type="ARBA" id="ARBA00048475"/>
    </source>
</evidence>
<keyword evidence="4 8" id="KW-0547">Nucleotide-binding</keyword>
<evidence type="ECO:0000256" key="6">
    <source>
        <dbReference type="ARBA" id="ARBA00022840"/>
    </source>
</evidence>
<dbReference type="PANTHER" id="PTHR43700">
    <property type="entry name" value="PHOSPHORIBOSYLAMINOIMIDAZOLE-SUCCINOCARBOXAMIDE SYNTHASE"/>
    <property type="match status" value="1"/>
</dbReference>
<dbReference type="AlphaFoldDB" id="A0A0W1A1K1"/>
<evidence type="ECO:0000313" key="10">
    <source>
        <dbReference type="EMBL" id="KTD75158.1"/>
    </source>
</evidence>
<evidence type="ECO:0000313" key="11">
    <source>
        <dbReference type="Proteomes" id="UP000054729"/>
    </source>
</evidence>
<dbReference type="GO" id="GO:0005524">
    <property type="term" value="F:ATP binding"/>
    <property type="evidence" value="ECO:0007669"/>
    <property type="project" value="UniProtKB-KW"/>
</dbReference>
<organism evidence="10 11">
    <name type="scientific">Legionella waltersii</name>
    <dbReference type="NCBI Taxonomy" id="66969"/>
    <lineage>
        <taxon>Bacteria</taxon>
        <taxon>Pseudomonadati</taxon>
        <taxon>Pseudomonadota</taxon>
        <taxon>Gammaproteobacteria</taxon>
        <taxon>Legionellales</taxon>
        <taxon>Legionellaceae</taxon>
        <taxon>Legionella</taxon>
    </lineage>
</organism>
<keyword evidence="3 8" id="KW-0436">Ligase</keyword>
<evidence type="ECO:0000259" key="9">
    <source>
        <dbReference type="Pfam" id="PF01259"/>
    </source>
</evidence>
<evidence type="ECO:0000256" key="1">
    <source>
        <dbReference type="ARBA" id="ARBA00004672"/>
    </source>
</evidence>
<dbReference type="Gene3D" id="3.30.470.20">
    <property type="entry name" value="ATP-grasp fold, B domain"/>
    <property type="match status" value="1"/>
</dbReference>
<keyword evidence="5 8" id="KW-0658">Purine biosynthesis</keyword>
<sequence length="331" mass="37961">MPMLAMNINEPNYDAIAAQLSFCLSETNLPFGKKYQGKVRDTYDIGDKLILVTTDRLSAFDRMLASVPYKGQVLNLTSAWWFEKTKSIVPNHLIAVPDPNVVIAKKCNVFPIEFVVRGYISGSTNTSLWTQYQNGVRNYCGIEFPEGLLKNQKLQTPVITPTTKEKDHDRPITPTELVSEGWMSQKDWDEASSYALQLYEYGAKIAQEHGLILVDTKYEFGRNDHGNVLLIDEIHTPDSSRYWLAETYQERMNAGKEPENIDKEFLRLWFVQHSDPYQDEILPKAPDELIVTLAARYIQLYEKITGASFAYELSPEPAQDRILRHLQTWLS</sequence>
<dbReference type="FunFam" id="3.30.200.20:FF:000199">
    <property type="entry name" value="Phosphoribosylaminoimidazole-succinocarboxamide synthase"/>
    <property type="match status" value="1"/>
</dbReference>
<dbReference type="CDD" id="cd01414">
    <property type="entry name" value="SAICAR_synt_Sc"/>
    <property type="match status" value="1"/>
</dbReference>
<dbReference type="Gene3D" id="3.30.200.20">
    <property type="entry name" value="Phosphorylase Kinase, domain 1"/>
    <property type="match status" value="1"/>
</dbReference>
<dbReference type="InterPro" id="IPR028923">
    <property type="entry name" value="SAICAR_synt/ADE2_N"/>
</dbReference>
<evidence type="ECO:0000256" key="3">
    <source>
        <dbReference type="ARBA" id="ARBA00022598"/>
    </source>
</evidence>
<dbReference type="PANTHER" id="PTHR43700:SF1">
    <property type="entry name" value="PHOSPHORIBOSYLAMINOIMIDAZOLE-SUCCINOCARBOXAMIDE SYNTHASE"/>
    <property type="match status" value="1"/>
</dbReference>
<evidence type="ECO:0000256" key="2">
    <source>
        <dbReference type="ARBA" id="ARBA00010190"/>
    </source>
</evidence>